<organism evidence="2 3">
    <name type="scientific">Burkholderia mayonis</name>
    <dbReference type="NCBI Taxonomy" id="1385591"/>
    <lineage>
        <taxon>Bacteria</taxon>
        <taxon>Pseudomonadati</taxon>
        <taxon>Pseudomonadota</taxon>
        <taxon>Betaproteobacteria</taxon>
        <taxon>Burkholderiales</taxon>
        <taxon>Burkholderiaceae</taxon>
        <taxon>Burkholderia</taxon>
        <taxon>pseudomallei group</taxon>
    </lineage>
</organism>
<keyword evidence="3" id="KW-1185">Reference proteome</keyword>
<accession>A0A1B4FKZ9</accession>
<protein>
    <submittedName>
        <fullName evidence="2">Uncharacterized protein</fullName>
    </submittedName>
</protein>
<proteinExistence type="predicted"/>
<dbReference type="EMBL" id="CP013387">
    <property type="protein sequence ID" value="AOJ04371.1"/>
    <property type="molecule type" value="Genomic_DNA"/>
</dbReference>
<feature type="region of interest" description="Disordered" evidence="1">
    <location>
        <begin position="49"/>
        <end position="71"/>
    </location>
</feature>
<dbReference type="KEGG" id="buu:WS70_21235"/>
<gene>
    <name evidence="2" type="ORF">WS70_21235</name>
</gene>
<reference evidence="2 3" key="1">
    <citation type="submission" date="2015-12" db="EMBL/GenBank/DDBJ databases">
        <title>Diversity of Burkholderia near neighbor genomes.</title>
        <authorList>
            <person name="Sahl J."/>
            <person name="Wagner D."/>
            <person name="Keim P."/>
        </authorList>
    </citation>
    <scope>NUCLEOTIDE SEQUENCE [LARGE SCALE GENOMIC DNA]</scope>
    <source>
        <strain evidence="2 3">BDU6</strain>
    </source>
</reference>
<sequence>MFAAVGCLADTYMDFDAVAAGTTERAGPRQLAALLAQYSIPAALARASPFGRGRSFGSIPQSLTHGHERRD</sequence>
<dbReference type="Proteomes" id="UP000062519">
    <property type="component" value="Chromosome 2"/>
</dbReference>
<evidence type="ECO:0000313" key="2">
    <source>
        <dbReference type="EMBL" id="AOJ04371.1"/>
    </source>
</evidence>
<dbReference type="AlphaFoldDB" id="A0A1B4FKZ9"/>
<evidence type="ECO:0000256" key="1">
    <source>
        <dbReference type="SAM" id="MobiDB-lite"/>
    </source>
</evidence>
<evidence type="ECO:0000313" key="3">
    <source>
        <dbReference type="Proteomes" id="UP000062519"/>
    </source>
</evidence>
<name>A0A1B4FKZ9_9BURK</name>